<dbReference type="Proteomes" id="UP000015104">
    <property type="component" value="Unassembled WGS sequence"/>
</dbReference>
<reference evidence="2" key="1">
    <citation type="submission" date="2011-08" db="EMBL/GenBank/DDBJ databases">
        <authorList>
            <person name="Rombauts S."/>
        </authorList>
    </citation>
    <scope>NUCLEOTIDE SEQUENCE</scope>
    <source>
        <strain evidence="2">London</strain>
    </source>
</reference>
<sequence>MKKAHKLWINNQLFERIKMMMIIMTILVMLLMKTLHHVTGFQSICGFNCETISCSSWGL</sequence>
<protein>
    <submittedName>
        <fullName evidence="1">Uncharacterized protein</fullName>
    </submittedName>
</protein>
<dbReference type="EnsemblMetazoa" id="tetur16g00380.1">
    <property type="protein sequence ID" value="tetur16g00380.1"/>
    <property type="gene ID" value="tetur16g00380"/>
</dbReference>
<keyword evidence="2" id="KW-1185">Reference proteome</keyword>
<accession>T1KNB6</accession>
<evidence type="ECO:0000313" key="1">
    <source>
        <dbReference type="EnsemblMetazoa" id="tetur16g00380.1"/>
    </source>
</evidence>
<dbReference type="EMBL" id="CAEY01000275">
    <property type="status" value="NOT_ANNOTATED_CDS"/>
    <property type="molecule type" value="Genomic_DNA"/>
</dbReference>
<dbReference type="HOGENOM" id="CLU_2963796_0_0_1"/>
<evidence type="ECO:0000313" key="2">
    <source>
        <dbReference type="Proteomes" id="UP000015104"/>
    </source>
</evidence>
<name>T1KNB6_TETUR</name>
<reference evidence="1" key="2">
    <citation type="submission" date="2015-06" db="UniProtKB">
        <authorList>
            <consortium name="EnsemblMetazoa"/>
        </authorList>
    </citation>
    <scope>IDENTIFICATION</scope>
</reference>
<organism evidence="1 2">
    <name type="scientific">Tetranychus urticae</name>
    <name type="common">Two-spotted spider mite</name>
    <dbReference type="NCBI Taxonomy" id="32264"/>
    <lineage>
        <taxon>Eukaryota</taxon>
        <taxon>Metazoa</taxon>
        <taxon>Ecdysozoa</taxon>
        <taxon>Arthropoda</taxon>
        <taxon>Chelicerata</taxon>
        <taxon>Arachnida</taxon>
        <taxon>Acari</taxon>
        <taxon>Acariformes</taxon>
        <taxon>Trombidiformes</taxon>
        <taxon>Prostigmata</taxon>
        <taxon>Eleutherengona</taxon>
        <taxon>Raphignathae</taxon>
        <taxon>Tetranychoidea</taxon>
        <taxon>Tetranychidae</taxon>
        <taxon>Tetranychus</taxon>
    </lineage>
</organism>
<proteinExistence type="predicted"/>
<dbReference type="AlphaFoldDB" id="T1KNB6"/>